<dbReference type="Pfam" id="PF00404">
    <property type="entry name" value="Dockerin_1"/>
    <property type="match status" value="1"/>
</dbReference>
<dbReference type="InterPro" id="IPR008965">
    <property type="entry name" value="CBM2/CBM3_carb-bd_dom_sf"/>
</dbReference>
<dbReference type="Proteomes" id="UP000186666">
    <property type="component" value="Unassembled WGS sequence"/>
</dbReference>
<name>A0ABY1JJE0_9BACL</name>
<dbReference type="EMBL" id="FTNK01000001">
    <property type="protein sequence ID" value="SIQ28939.1"/>
    <property type="molecule type" value="Genomic_DNA"/>
</dbReference>
<dbReference type="Gene3D" id="1.10.1330.10">
    <property type="entry name" value="Dockerin domain"/>
    <property type="match status" value="1"/>
</dbReference>
<dbReference type="PANTHER" id="PTHR30383">
    <property type="entry name" value="THIOESTERASE 1/PROTEASE 1/LYSOPHOSPHOLIPASE L1"/>
    <property type="match status" value="1"/>
</dbReference>
<dbReference type="Gene3D" id="3.40.50.1110">
    <property type="entry name" value="SGNH hydrolase"/>
    <property type="match status" value="1"/>
</dbReference>
<dbReference type="InterPro" id="IPR002105">
    <property type="entry name" value="Dockerin_1_rpt"/>
</dbReference>
<dbReference type="InterPro" id="IPR002048">
    <property type="entry name" value="EF_hand_dom"/>
</dbReference>
<dbReference type="SUPFAM" id="SSF63446">
    <property type="entry name" value="Type I dockerin domain"/>
    <property type="match status" value="1"/>
</dbReference>
<dbReference type="Gene3D" id="2.60.40.680">
    <property type="match status" value="1"/>
</dbReference>
<gene>
    <name evidence="3" type="ORF">SAMN05421578_10166</name>
</gene>
<comment type="caution">
    <text evidence="3">The sequence shown here is derived from an EMBL/GenBank/DDBJ whole genome shotgun (WGS) entry which is preliminary data.</text>
</comment>
<dbReference type="PROSITE" id="PS00018">
    <property type="entry name" value="EF_HAND_1"/>
    <property type="match status" value="2"/>
</dbReference>
<feature type="domain" description="EF-hand" evidence="1">
    <location>
        <begin position="534"/>
        <end position="569"/>
    </location>
</feature>
<dbReference type="Pfam" id="PF13472">
    <property type="entry name" value="Lipase_GDSL_2"/>
    <property type="match status" value="1"/>
</dbReference>
<dbReference type="CDD" id="cd08547">
    <property type="entry name" value="Type_II_cohesin"/>
    <property type="match status" value="1"/>
</dbReference>
<evidence type="ECO:0000259" key="1">
    <source>
        <dbReference type="PROSITE" id="PS50222"/>
    </source>
</evidence>
<evidence type="ECO:0000259" key="2">
    <source>
        <dbReference type="PROSITE" id="PS51766"/>
    </source>
</evidence>
<dbReference type="InterPro" id="IPR002102">
    <property type="entry name" value="Cohesin_dom"/>
</dbReference>
<dbReference type="PANTHER" id="PTHR30383:SF5">
    <property type="entry name" value="SGNH HYDROLASE-TYPE ESTERASE DOMAIN-CONTAINING PROTEIN"/>
    <property type="match status" value="1"/>
</dbReference>
<dbReference type="InterPro" id="IPR018247">
    <property type="entry name" value="EF_Hand_1_Ca_BS"/>
</dbReference>
<dbReference type="Pfam" id="PF00963">
    <property type="entry name" value="Cohesin"/>
    <property type="match status" value="1"/>
</dbReference>
<sequence>MANTLIGVPNIEKAVITLKSEDGEYTTETANLTGTVNMGSVISSKPYTLTVKAKVSNQDKYVNVDPDYINSKQPEQPAIPAELAALIAGNKPVTWLFNGDSITHGALHTKGYKSFPELFGERLRGEMSATNPTRAKNLVLNTGVSSMTTRDLMANFDKWITANNPDVVFLAFGMNDSSNKMVPLSEYESNLRTAIDRVRGIGAIPILETINTIKPADAGRAANLPEYVGVIRKIAQEKQLLLVDHYKYWTEAEKEQSHIKSIWLSDNIHPNYIGSTQMVAAIFETLGIYDSNSYIANLRYVVPPTIGTLNMSPVIGIDKTTLSIELAPIVAAAGGMTAVEYVESSITLGDHEQMISNSRDPVGAIQFEGLGMDSTYTVKTKVKVKGENKLLTLNDVVVSTAVLDIPMTTLTGNPDTVSPGQSLNVKYGVAGVKSVYAQDITINYDHSVMEYVPNSIKSIKEGIIILNEPKLDANGKLRVIIASTGAQYPITGEAEILELTFKAKNGSLANTTILQVSEAVLSNDQGEEVSTDPTSLTIAIKAVATSDINGDGKVSIGDLAMIAANYGKDSTSPDWNKIKHMDLDGSGSIDIADLSIVAKKVIE</sequence>
<keyword evidence="4" id="KW-1185">Reference proteome</keyword>
<dbReference type="RefSeq" id="WP_068590324.1">
    <property type="nucleotide sequence ID" value="NZ_FTNK01000001.1"/>
</dbReference>
<dbReference type="InterPro" id="IPR013830">
    <property type="entry name" value="SGNH_hydro"/>
</dbReference>
<proteinExistence type="predicted"/>
<accession>A0ABY1JJE0</accession>
<dbReference type="PROSITE" id="PS51766">
    <property type="entry name" value="DOCKERIN"/>
    <property type="match status" value="1"/>
</dbReference>
<dbReference type="InterPro" id="IPR016134">
    <property type="entry name" value="Dockerin_dom"/>
</dbReference>
<dbReference type="InterPro" id="IPR036514">
    <property type="entry name" value="SGNH_hydro_sf"/>
</dbReference>
<dbReference type="InterPro" id="IPR051532">
    <property type="entry name" value="Ester_Hydrolysis_Enzymes"/>
</dbReference>
<dbReference type="CDD" id="cd14254">
    <property type="entry name" value="Dockerin_II"/>
    <property type="match status" value="1"/>
</dbReference>
<organism evidence="3 4">
    <name type="scientific">Paenibacillus macquariensis</name>
    <dbReference type="NCBI Taxonomy" id="948756"/>
    <lineage>
        <taxon>Bacteria</taxon>
        <taxon>Bacillati</taxon>
        <taxon>Bacillota</taxon>
        <taxon>Bacilli</taxon>
        <taxon>Bacillales</taxon>
        <taxon>Paenibacillaceae</taxon>
        <taxon>Paenibacillus</taxon>
    </lineage>
</organism>
<dbReference type="SUPFAM" id="SSF52266">
    <property type="entry name" value="SGNH hydrolase"/>
    <property type="match status" value="1"/>
</dbReference>
<dbReference type="InterPro" id="IPR036439">
    <property type="entry name" value="Dockerin_dom_sf"/>
</dbReference>
<evidence type="ECO:0000313" key="4">
    <source>
        <dbReference type="Proteomes" id="UP000186666"/>
    </source>
</evidence>
<protein>
    <submittedName>
        <fullName evidence="3">Lysophospholipase L1</fullName>
    </submittedName>
</protein>
<reference evidence="3 4" key="1">
    <citation type="submission" date="2017-01" db="EMBL/GenBank/DDBJ databases">
        <authorList>
            <person name="Varghese N."/>
            <person name="Submissions S."/>
        </authorList>
    </citation>
    <scope>NUCLEOTIDE SEQUENCE [LARGE SCALE GENOMIC DNA]</scope>
    <source>
        <strain evidence="3 4">ATCC 23464</strain>
    </source>
</reference>
<feature type="domain" description="Dockerin" evidence="2">
    <location>
        <begin position="541"/>
        <end position="603"/>
    </location>
</feature>
<dbReference type="PROSITE" id="PS50222">
    <property type="entry name" value="EF_HAND_2"/>
    <property type="match status" value="1"/>
</dbReference>
<evidence type="ECO:0000313" key="3">
    <source>
        <dbReference type="EMBL" id="SIQ28939.1"/>
    </source>
</evidence>
<dbReference type="SUPFAM" id="SSF49384">
    <property type="entry name" value="Carbohydrate-binding domain"/>
    <property type="match status" value="1"/>
</dbReference>